<protein>
    <submittedName>
        <fullName evidence="1">Uncharacterized protein</fullName>
    </submittedName>
</protein>
<evidence type="ECO:0000313" key="1">
    <source>
        <dbReference type="EMBL" id="GJJ78965.1"/>
    </source>
</evidence>
<comment type="caution">
    <text evidence="1">The sequence shown here is derived from an EMBL/GenBank/DDBJ whole genome shotgun (WGS) entry which is preliminary data.</text>
</comment>
<dbReference type="GO" id="GO:0036297">
    <property type="term" value="P:interstrand cross-link repair"/>
    <property type="evidence" value="ECO:0007669"/>
    <property type="project" value="InterPro"/>
</dbReference>
<keyword evidence="2" id="KW-1185">Reference proteome</keyword>
<sequence>MNHSRTHQDEAAEEELSIVHRILGQASFVLESPTLFDQLWTPAYLARSFQWTEHLQSIIKGNTRDDALRDDLDVDDDQEVDPKTTIARFLERSKAKGPSTIKVQGKDKELVPVTLEEMADPTNTLCSRLLHNPVISDRVRKEVVDFMVTNESRGIQTPVHTRATAQLLASIQSHMKQVPPPLQIVATIDEEELHHRAQAQAILERVRNAGSAIDQETTLRRLDEYLIQARSEAMAVIRQLMLITEEDKEEDKATVDVYLEAFRAALSARLQGYSKSK</sequence>
<organism evidence="1 2">
    <name type="scientific">Entomortierella parvispora</name>
    <dbReference type="NCBI Taxonomy" id="205924"/>
    <lineage>
        <taxon>Eukaryota</taxon>
        <taxon>Fungi</taxon>
        <taxon>Fungi incertae sedis</taxon>
        <taxon>Mucoromycota</taxon>
        <taxon>Mortierellomycotina</taxon>
        <taxon>Mortierellomycetes</taxon>
        <taxon>Mortierellales</taxon>
        <taxon>Mortierellaceae</taxon>
        <taxon>Entomortierella</taxon>
    </lineage>
</organism>
<reference evidence="1" key="2">
    <citation type="journal article" date="2022" name="Microbiol. Resour. Announc.">
        <title>Whole-Genome Sequence of Entomortierella parvispora E1425, a Mucoromycotan Fungus Associated with Burkholderiaceae-Related Endosymbiotic Bacteria.</title>
        <authorList>
            <person name="Herlambang A."/>
            <person name="Guo Y."/>
            <person name="Takashima Y."/>
            <person name="Narisawa K."/>
            <person name="Ohta H."/>
            <person name="Nishizawa T."/>
        </authorList>
    </citation>
    <scope>NUCLEOTIDE SEQUENCE</scope>
    <source>
        <strain evidence="1">E1425</strain>
    </source>
</reference>
<dbReference type="Proteomes" id="UP000827284">
    <property type="component" value="Unassembled WGS sequence"/>
</dbReference>
<dbReference type="GO" id="GO:0043240">
    <property type="term" value="C:Fanconi anaemia nuclear complex"/>
    <property type="evidence" value="ECO:0007669"/>
    <property type="project" value="InterPro"/>
</dbReference>
<dbReference type="EMBL" id="BQFW01000015">
    <property type="protein sequence ID" value="GJJ78965.1"/>
    <property type="molecule type" value="Genomic_DNA"/>
</dbReference>
<proteinExistence type="predicted"/>
<dbReference type="OrthoDB" id="2403318at2759"/>
<dbReference type="InterPro" id="IPR035428">
    <property type="entry name" value="FANCF"/>
</dbReference>
<gene>
    <name evidence="1" type="ORF">EMPS_11324</name>
</gene>
<dbReference type="AlphaFoldDB" id="A0A9P3HLV0"/>
<dbReference type="Pfam" id="PF11107">
    <property type="entry name" value="FANCF"/>
    <property type="match status" value="1"/>
</dbReference>
<evidence type="ECO:0000313" key="2">
    <source>
        <dbReference type="Proteomes" id="UP000827284"/>
    </source>
</evidence>
<accession>A0A9P3HLV0</accession>
<reference evidence="1" key="1">
    <citation type="submission" date="2021-11" db="EMBL/GenBank/DDBJ databases">
        <authorList>
            <person name="Herlambang A."/>
            <person name="Guo Y."/>
            <person name="Takashima Y."/>
            <person name="Nishizawa T."/>
        </authorList>
    </citation>
    <scope>NUCLEOTIDE SEQUENCE</scope>
    <source>
        <strain evidence="1">E1425</strain>
    </source>
</reference>
<name>A0A9P3HLV0_9FUNG</name>